<evidence type="ECO:0000313" key="1">
    <source>
        <dbReference type="EMBL" id="PIW18004.1"/>
    </source>
</evidence>
<dbReference type="EMBL" id="PFFQ01000016">
    <property type="protein sequence ID" value="PIW18004.1"/>
    <property type="molecule type" value="Genomic_DNA"/>
</dbReference>
<comment type="caution">
    <text evidence="1">The sequence shown here is derived from an EMBL/GenBank/DDBJ whole genome shotgun (WGS) entry which is preliminary data.</text>
</comment>
<reference evidence="1 2" key="1">
    <citation type="submission" date="2017-09" db="EMBL/GenBank/DDBJ databases">
        <title>Depth-based differentiation of microbial function through sediment-hosted aquifers and enrichment of novel symbionts in the deep terrestrial subsurface.</title>
        <authorList>
            <person name="Probst A.J."/>
            <person name="Ladd B."/>
            <person name="Jarett J.K."/>
            <person name="Geller-Mcgrath D.E."/>
            <person name="Sieber C.M."/>
            <person name="Emerson J.B."/>
            <person name="Anantharaman K."/>
            <person name="Thomas B.C."/>
            <person name="Malmstrom R."/>
            <person name="Stieglmeier M."/>
            <person name="Klingl A."/>
            <person name="Woyke T."/>
            <person name="Ryan C.M."/>
            <person name="Banfield J.F."/>
        </authorList>
    </citation>
    <scope>NUCLEOTIDE SEQUENCE [LARGE SCALE GENOMIC DNA]</scope>
    <source>
        <strain evidence="1">CG17_big_fil_post_rev_8_21_14_2_50_48_46</strain>
    </source>
</reference>
<name>A0A2M7G886_9BACT</name>
<proteinExistence type="predicted"/>
<gene>
    <name evidence="1" type="ORF">COW36_06585</name>
</gene>
<dbReference type="Proteomes" id="UP000231019">
    <property type="component" value="Unassembled WGS sequence"/>
</dbReference>
<sequence length="185" mass="20439">MRNLVQITDHVDQGLARLKQQFQQEGTFKELIRVFLQRYQTVENALFSLLLGRFLAFAMGQMLDDIGTIVTLPRPSILTPDDEYRVLLYGRIAALNSNGTLPNLLGILGTLGATNRRIYQNFPASLTINFTPSSVIREYTNIRTILETSSASVDLNICAHGDGAFGFSDDPTALGWDEGTIGEAI</sequence>
<evidence type="ECO:0000313" key="2">
    <source>
        <dbReference type="Proteomes" id="UP000231019"/>
    </source>
</evidence>
<dbReference type="AlphaFoldDB" id="A0A2M7G886"/>
<organism evidence="1 2">
    <name type="scientific">bacterium (Candidatus Blackallbacteria) CG17_big_fil_post_rev_8_21_14_2_50_48_46</name>
    <dbReference type="NCBI Taxonomy" id="2014261"/>
    <lineage>
        <taxon>Bacteria</taxon>
        <taxon>Candidatus Blackallbacteria</taxon>
    </lineage>
</organism>
<evidence type="ECO:0008006" key="3">
    <source>
        <dbReference type="Google" id="ProtNLM"/>
    </source>
</evidence>
<protein>
    <recommendedName>
        <fullName evidence="3">Baseplate protein J-like domain-containing protein</fullName>
    </recommendedName>
</protein>
<accession>A0A2M7G886</accession>